<dbReference type="Pfam" id="PF10134">
    <property type="entry name" value="RPA"/>
    <property type="match status" value="1"/>
</dbReference>
<feature type="compositionally biased region" description="Low complexity" evidence="1">
    <location>
        <begin position="369"/>
        <end position="386"/>
    </location>
</feature>
<evidence type="ECO:0000313" key="3">
    <source>
        <dbReference type="Proteomes" id="UP000634308"/>
    </source>
</evidence>
<proteinExistence type="predicted"/>
<organism evidence="2 3">
    <name type="scientific">Deinococcus seoulensis</name>
    <dbReference type="NCBI Taxonomy" id="1837379"/>
    <lineage>
        <taxon>Bacteria</taxon>
        <taxon>Thermotogati</taxon>
        <taxon>Deinococcota</taxon>
        <taxon>Deinococci</taxon>
        <taxon>Deinococcales</taxon>
        <taxon>Deinococcaceae</taxon>
        <taxon>Deinococcus</taxon>
    </lineage>
</organism>
<comment type="caution">
    <text evidence="2">The sequence shown here is derived from an EMBL/GenBank/DDBJ whole genome shotgun (WGS) entry which is preliminary data.</text>
</comment>
<evidence type="ECO:0000313" key="2">
    <source>
        <dbReference type="EMBL" id="GGR75952.1"/>
    </source>
</evidence>
<name>A0ABQ2RWX5_9DEIO</name>
<feature type="region of interest" description="Disordered" evidence="1">
    <location>
        <begin position="363"/>
        <end position="394"/>
    </location>
</feature>
<evidence type="ECO:0000256" key="1">
    <source>
        <dbReference type="SAM" id="MobiDB-lite"/>
    </source>
</evidence>
<reference evidence="3" key="1">
    <citation type="journal article" date="2019" name="Int. J. Syst. Evol. Microbiol.">
        <title>The Global Catalogue of Microorganisms (GCM) 10K type strain sequencing project: providing services to taxonomists for standard genome sequencing and annotation.</title>
        <authorList>
            <consortium name="The Broad Institute Genomics Platform"/>
            <consortium name="The Broad Institute Genome Sequencing Center for Infectious Disease"/>
            <person name="Wu L."/>
            <person name="Ma J."/>
        </authorList>
    </citation>
    <scope>NUCLEOTIDE SEQUENCE [LARGE SCALE GENOMIC DNA]</scope>
    <source>
        <strain evidence="3">JCM 31404</strain>
    </source>
</reference>
<dbReference type="EMBL" id="BMQM01000062">
    <property type="protein sequence ID" value="GGR75952.1"/>
    <property type="molecule type" value="Genomic_DNA"/>
</dbReference>
<gene>
    <name evidence="2" type="ORF">GCM10008959_41070</name>
</gene>
<dbReference type="Proteomes" id="UP000634308">
    <property type="component" value="Unassembled WGS sequence"/>
</dbReference>
<dbReference type="InterPro" id="IPR018777">
    <property type="entry name" value="Replication_initiator_prot_A"/>
</dbReference>
<protein>
    <recommendedName>
        <fullName evidence="4">Plasmid replication initiator protein</fullName>
    </recommendedName>
</protein>
<evidence type="ECO:0008006" key="4">
    <source>
        <dbReference type="Google" id="ProtNLM"/>
    </source>
</evidence>
<sequence length="452" mass="50011">MPGMPERAVASSGTTESSHDELNLNRLMFIVATNRVPTSAVGWEKTVTIDHQGPIHIRCTAGRDNVVPHGIDNDVIVGLVNLYVQQGMPDDGRITVTVSDLLRACGLSKNGRIYREIRESLGRLADTKYDFTKSWYDAEQRAWLDEEGFRLILQHRFLTPPQTPSAQFQAETVIQLTLANLLTRSIRAGHLRPLDLDFYASLSQPLIRTLYRLLREQSFSSDGTPALNFTAGLRAWATHLGLHGTRMDLVRRALHPAHDELLRKGFLLDVSYIGRGEAQQVAYRFAKNLLPLPAPDIVGLLAQRGMTMQAATHLAAHHTRTQIEQACASFDAHVQRGYPVKNPGGLLTDILRYPEKYAVTPVLPKPARPRTAPPAAAQQSGAEEAGPVATSAEDRQRTAAFLLGRTHPEHRRQILTDLFVGGFVTAAELTLISRSEDPDALLMSWVARRSAP</sequence>
<keyword evidence="3" id="KW-1185">Reference proteome</keyword>
<accession>A0ABQ2RWX5</accession>